<feature type="region of interest" description="Disordered" evidence="1">
    <location>
        <begin position="1"/>
        <end position="49"/>
    </location>
</feature>
<gene>
    <name evidence="2" type="ORF">BGZ70_003985</name>
</gene>
<feature type="compositionally biased region" description="Low complexity" evidence="1">
    <location>
        <begin position="1"/>
        <end position="24"/>
    </location>
</feature>
<keyword evidence="3" id="KW-1185">Reference proteome</keyword>
<dbReference type="AlphaFoldDB" id="A0A9P6JA64"/>
<sequence length="114" mass="12507">MSSLPSTSTSSTTPSTESQPPSHSADQEKSPLALPAPEDVPRDSQQLEVNGKDIKLDILGPVVVNEDGTMSRIDNWSEMADIEKANVRRILLKRNAQRLTRLRAERDQAIADGQ</sequence>
<dbReference type="OrthoDB" id="4590138at2759"/>
<evidence type="ECO:0000313" key="3">
    <source>
        <dbReference type="Proteomes" id="UP000738359"/>
    </source>
</evidence>
<proteinExistence type="predicted"/>
<comment type="caution">
    <text evidence="2">The sequence shown here is derived from an EMBL/GenBank/DDBJ whole genome shotgun (WGS) entry which is preliminary data.</text>
</comment>
<name>A0A9P6JA64_MORAP</name>
<reference evidence="2" key="1">
    <citation type="journal article" date="2020" name="Fungal Divers.">
        <title>Resolving the Mortierellaceae phylogeny through synthesis of multi-gene phylogenetics and phylogenomics.</title>
        <authorList>
            <person name="Vandepol N."/>
            <person name="Liber J."/>
            <person name="Desiro A."/>
            <person name="Na H."/>
            <person name="Kennedy M."/>
            <person name="Barry K."/>
            <person name="Grigoriev I.V."/>
            <person name="Miller A.N."/>
            <person name="O'Donnell K."/>
            <person name="Stajich J.E."/>
            <person name="Bonito G."/>
        </authorList>
    </citation>
    <scope>NUCLEOTIDE SEQUENCE</scope>
    <source>
        <strain evidence="2">CK1249</strain>
    </source>
</reference>
<evidence type="ECO:0000256" key="1">
    <source>
        <dbReference type="SAM" id="MobiDB-lite"/>
    </source>
</evidence>
<protein>
    <recommendedName>
        <fullName evidence="4">Fungal specific transcription factor</fullName>
    </recommendedName>
</protein>
<organism evidence="2 3">
    <name type="scientific">Mortierella alpina</name>
    <name type="common">Oleaginous fungus</name>
    <name type="synonym">Mortierella renispora</name>
    <dbReference type="NCBI Taxonomy" id="64518"/>
    <lineage>
        <taxon>Eukaryota</taxon>
        <taxon>Fungi</taxon>
        <taxon>Fungi incertae sedis</taxon>
        <taxon>Mucoromycota</taxon>
        <taxon>Mortierellomycotina</taxon>
        <taxon>Mortierellomycetes</taxon>
        <taxon>Mortierellales</taxon>
        <taxon>Mortierellaceae</taxon>
        <taxon>Mortierella</taxon>
    </lineage>
</organism>
<dbReference type="Proteomes" id="UP000738359">
    <property type="component" value="Unassembled WGS sequence"/>
</dbReference>
<accession>A0A9P6JA64</accession>
<dbReference type="EMBL" id="JAAAHY010000216">
    <property type="protein sequence ID" value="KAF9965838.1"/>
    <property type="molecule type" value="Genomic_DNA"/>
</dbReference>
<dbReference type="PANTHER" id="PTHR39474">
    <property type="entry name" value="UNNAMED PRODUCT"/>
    <property type="match status" value="1"/>
</dbReference>
<evidence type="ECO:0008006" key="4">
    <source>
        <dbReference type="Google" id="ProtNLM"/>
    </source>
</evidence>
<evidence type="ECO:0000313" key="2">
    <source>
        <dbReference type="EMBL" id="KAF9965838.1"/>
    </source>
</evidence>
<dbReference type="PANTHER" id="PTHR39474:SF1">
    <property type="entry name" value="FUNGAL SPECIFIC TRANSCRIPTION FACTOR"/>
    <property type="match status" value="1"/>
</dbReference>